<dbReference type="PROSITE" id="PS51786">
    <property type="entry name" value="LON_PROTEOLYTIC"/>
    <property type="match status" value="1"/>
</dbReference>
<keyword evidence="1" id="KW-0645">Protease</keyword>
<keyword evidence="2" id="KW-1133">Transmembrane helix</keyword>
<dbReference type="GO" id="GO:0004176">
    <property type="term" value="F:ATP-dependent peptidase activity"/>
    <property type="evidence" value="ECO:0007669"/>
    <property type="project" value="UniProtKB-UniRule"/>
</dbReference>
<proteinExistence type="inferred from homology"/>
<dbReference type="GO" id="GO:0006508">
    <property type="term" value="P:proteolysis"/>
    <property type="evidence" value="ECO:0007669"/>
    <property type="project" value="UniProtKB-KW"/>
</dbReference>
<comment type="catalytic activity">
    <reaction evidence="1">
        <text>Hydrolysis of proteins in presence of ATP.</text>
        <dbReference type="EC" id="3.4.21.53"/>
    </reaction>
</comment>
<accession>A0AAD1J0S5</accession>
<gene>
    <name evidence="5" type="ORF">MMON_32220</name>
</gene>
<protein>
    <recommendedName>
        <fullName evidence="1">endopeptidase La</fullName>
        <ecNumber evidence="1">3.4.21.53</ecNumber>
    </recommendedName>
</protein>
<keyword evidence="2" id="KW-0812">Transmembrane</keyword>
<evidence type="ECO:0000259" key="3">
    <source>
        <dbReference type="PROSITE" id="PS50106"/>
    </source>
</evidence>
<dbReference type="GO" id="GO:0004252">
    <property type="term" value="F:serine-type endopeptidase activity"/>
    <property type="evidence" value="ECO:0007669"/>
    <property type="project" value="UniProtKB-UniRule"/>
</dbReference>
<dbReference type="InterPro" id="IPR027065">
    <property type="entry name" value="Lon_Prtase"/>
</dbReference>
<dbReference type="PANTHER" id="PTHR10046">
    <property type="entry name" value="ATP DEPENDENT LON PROTEASE FAMILY MEMBER"/>
    <property type="match status" value="1"/>
</dbReference>
<dbReference type="PROSITE" id="PS50106">
    <property type="entry name" value="PDZ"/>
    <property type="match status" value="1"/>
</dbReference>
<keyword evidence="6" id="KW-1185">Reference proteome</keyword>
<dbReference type="SUPFAM" id="SSF50156">
    <property type="entry name" value="PDZ domain-like"/>
    <property type="match status" value="1"/>
</dbReference>
<keyword evidence="1" id="KW-0720">Serine protease</keyword>
<feature type="domain" description="Lon proteolytic" evidence="4">
    <location>
        <begin position="266"/>
        <end position="364"/>
    </location>
</feature>
<comment type="similarity">
    <text evidence="1">Belongs to the peptidase S16 family.</text>
</comment>
<evidence type="ECO:0000259" key="4">
    <source>
        <dbReference type="PROSITE" id="PS51786"/>
    </source>
</evidence>
<dbReference type="InterPro" id="IPR014721">
    <property type="entry name" value="Ribsml_uS5_D2-typ_fold_subgr"/>
</dbReference>
<dbReference type="Pfam" id="PF05362">
    <property type="entry name" value="Lon_C"/>
    <property type="match status" value="1"/>
</dbReference>
<dbReference type="AlphaFoldDB" id="A0AAD1J0S5"/>
<reference evidence="5 6" key="1">
    <citation type="journal article" date="2019" name="Emerg. Microbes Infect.">
        <title>Comprehensive subspecies identification of 175 nontuberculous mycobacteria species based on 7547 genomic profiles.</title>
        <authorList>
            <person name="Matsumoto Y."/>
            <person name="Kinjo T."/>
            <person name="Motooka D."/>
            <person name="Nabeya D."/>
            <person name="Jung N."/>
            <person name="Uechi K."/>
            <person name="Horii T."/>
            <person name="Iida T."/>
            <person name="Fujita J."/>
            <person name="Nakamura S."/>
        </authorList>
    </citation>
    <scope>NUCLEOTIDE SEQUENCE [LARGE SCALE GENOMIC DNA]</scope>
    <source>
        <strain evidence="5 6">JCM 15658</strain>
    </source>
</reference>
<feature type="transmembrane region" description="Helical" evidence="2">
    <location>
        <begin position="36"/>
        <end position="61"/>
    </location>
</feature>
<dbReference type="EC" id="3.4.21.53" evidence="1"/>
<dbReference type="SMART" id="SM00228">
    <property type="entry name" value="PDZ"/>
    <property type="match status" value="1"/>
</dbReference>
<evidence type="ECO:0000313" key="6">
    <source>
        <dbReference type="Proteomes" id="UP000466039"/>
    </source>
</evidence>
<dbReference type="SUPFAM" id="SSF54211">
    <property type="entry name" value="Ribosomal protein S5 domain 2-like"/>
    <property type="match status" value="1"/>
</dbReference>
<dbReference type="Gene3D" id="2.30.42.10">
    <property type="match status" value="1"/>
</dbReference>
<organism evidence="5 6">
    <name type="scientific">Mycolicibacterium monacense</name>
    <name type="common">Mycobacterium monacense</name>
    <dbReference type="NCBI Taxonomy" id="85693"/>
    <lineage>
        <taxon>Bacteria</taxon>
        <taxon>Bacillati</taxon>
        <taxon>Actinomycetota</taxon>
        <taxon>Actinomycetes</taxon>
        <taxon>Mycobacteriales</taxon>
        <taxon>Mycobacteriaceae</taxon>
        <taxon>Mycolicibacterium</taxon>
    </lineage>
</organism>
<dbReference type="InterPro" id="IPR020568">
    <property type="entry name" value="Ribosomal_Su5_D2-typ_SF"/>
</dbReference>
<dbReference type="EMBL" id="AP022617">
    <property type="protein sequence ID" value="BBZ61921.1"/>
    <property type="molecule type" value="Genomic_DNA"/>
</dbReference>
<dbReference type="Gene3D" id="3.30.230.10">
    <property type="match status" value="1"/>
</dbReference>
<dbReference type="GO" id="GO:0005524">
    <property type="term" value="F:ATP binding"/>
    <property type="evidence" value="ECO:0007669"/>
    <property type="project" value="InterPro"/>
</dbReference>
<feature type="active site" evidence="1">
    <location>
        <position position="316"/>
    </location>
</feature>
<feature type="active site" evidence="1">
    <location>
        <position position="271"/>
    </location>
</feature>
<evidence type="ECO:0000256" key="1">
    <source>
        <dbReference type="PROSITE-ProRule" id="PRU01122"/>
    </source>
</evidence>
<dbReference type="InterPro" id="IPR008269">
    <property type="entry name" value="Lon_proteolytic"/>
</dbReference>
<evidence type="ECO:0000256" key="2">
    <source>
        <dbReference type="SAM" id="Phobius"/>
    </source>
</evidence>
<sequence>MPSTVLTGAGWCGVPGHAVSERARCSLTVGGVNRRILTLLIALVPVVAFGVLLSAVTVPFVSLGPGPTFDTLGEVDGKEVVDITGTEVKPTSGHLNMTTVSQRDGLTLAQALTLWMSGREQLVPRELVYPPDKSKDEIDEANTADFRNSEANAEYAALSYLKYPRAVTVESVTDPGPSAGKLKEGDAIDAVNGKPVATVDEFQALLKTTKPGDELVLDFRRKDENDPLGTTTVELGTNPDRDYGYLGIGVIDAPWASFKIDFNLANIGGPSAGLMFSLAVVDKLTSGDLNDGKFVAGTGTITGDGEVGSIGGITHKMVGARDAGATVFLVPADNCAEAKSDPQDGLELVKVGTLTEAVDALNAISAGGEPPRC</sequence>
<keyword evidence="2" id="KW-0472">Membrane</keyword>
<dbReference type="Proteomes" id="UP000466039">
    <property type="component" value="Chromosome"/>
</dbReference>
<keyword evidence="1" id="KW-0378">Hydrolase</keyword>
<evidence type="ECO:0000313" key="5">
    <source>
        <dbReference type="EMBL" id="BBZ61921.1"/>
    </source>
</evidence>
<feature type="domain" description="PDZ" evidence="3">
    <location>
        <begin position="167"/>
        <end position="223"/>
    </location>
</feature>
<dbReference type="GO" id="GO:0030163">
    <property type="term" value="P:protein catabolic process"/>
    <property type="evidence" value="ECO:0007669"/>
    <property type="project" value="InterPro"/>
</dbReference>
<dbReference type="InterPro" id="IPR001478">
    <property type="entry name" value="PDZ"/>
</dbReference>
<dbReference type="InterPro" id="IPR036034">
    <property type="entry name" value="PDZ_sf"/>
</dbReference>
<dbReference type="Pfam" id="PF13180">
    <property type="entry name" value="PDZ_2"/>
    <property type="match status" value="1"/>
</dbReference>
<name>A0AAD1J0S5_MYCMB</name>